<evidence type="ECO:0000256" key="3">
    <source>
        <dbReference type="ARBA" id="ARBA00022989"/>
    </source>
</evidence>
<keyword evidence="8" id="KW-1185">Reference proteome</keyword>
<feature type="compositionally biased region" description="Polar residues" evidence="5">
    <location>
        <begin position="317"/>
        <end position="328"/>
    </location>
</feature>
<feature type="transmembrane region" description="Helical" evidence="6">
    <location>
        <begin position="204"/>
        <end position="225"/>
    </location>
</feature>
<feature type="compositionally biased region" description="Low complexity" evidence="5">
    <location>
        <begin position="87"/>
        <end position="98"/>
    </location>
</feature>
<dbReference type="GO" id="GO:0030001">
    <property type="term" value="P:metal ion transport"/>
    <property type="evidence" value="ECO:0007669"/>
    <property type="project" value="InterPro"/>
</dbReference>
<dbReference type="GO" id="GO:0007034">
    <property type="term" value="P:vacuolar transport"/>
    <property type="evidence" value="ECO:0007669"/>
    <property type="project" value="InterPro"/>
</dbReference>
<name>A0A9P6UCS4_9FUNG</name>
<evidence type="ECO:0000313" key="8">
    <source>
        <dbReference type="Proteomes" id="UP000807716"/>
    </source>
</evidence>
<sequence>MSRHTYAQIPVSEAHDDDHSASSFSPLQVPQQQQQGQQQQLEHQQQPTSTSSSSPSRRANGYSALQIDEDDEDEHDHDEHDAFLGQSHPLASPSASSSGHHRRLDNEISLAPPLPSSSTPASGSRASTPSSSRRVIGSGNDGVFANLSAKPRVEKLATEELPPPYKQAALDATPAYYETTVNTPDYLDDDVLVEGLPVGNIYGFVWNFVVSMSFQFVGFFLTYLLHTSHSTKNGSKAGLGVTFITMGIQMMNGNAPNEDQDADTGYMYRAGQSLRAMTEYIWLSYIMLILGTFLLLRSFYDFARVMRMESIINATSSQARNVSGNSETTPRRSSDDDPAAVTLAYIDLEAGFAATRLNNASNESNDNGASSLSAASASLPSSTSTSTAGNETSPTAPTEGNVRRDHVITLLA</sequence>
<dbReference type="OrthoDB" id="10003116at2759"/>
<dbReference type="CDD" id="cd22212">
    <property type="entry name" value="NDFIP-like"/>
    <property type="match status" value="1"/>
</dbReference>
<evidence type="ECO:0000256" key="4">
    <source>
        <dbReference type="ARBA" id="ARBA00023136"/>
    </source>
</evidence>
<comment type="subcellular location">
    <subcellularLocation>
        <location evidence="1">Membrane</location>
        <topology evidence="1">Multi-pass membrane protein</topology>
    </subcellularLocation>
</comment>
<feature type="region of interest" description="Disordered" evidence="5">
    <location>
        <begin position="317"/>
        <end position="338"/>
    </location>
</feature>
<dbReference type="GO" id="GO:0006511">
    <property type="term" value="P:ubiquitin-dependent protein catabolic process"/>
    <property type="evidence" value="ECO:0007669"/>
    <property type="project" value="TreeGrafter"/>
</dbReference>
<feature type="compositionally biased region" description="Polar residues" evidence="5">
    <location>
        <begin position="389"/>
        <end position="398"/>
    </location>
</feature>
<protein>
    <recommendedName>
        <fullName evidence="9">Metal homeostatis protein bsd2</fullName>
    </recommendedName>
</protein>
<feature type="compositionally biased region" description="Acidic residues" evidence="5">
    <location>
        <begin position="67"/>
        <end position="76"/>
    </location>
</feature>
<evidence type="ECO:0008006" key="9">
    <source>
        <dbReference type="Google" id="ProtNLM"/>
    </source>
</evidence>
<gene>
    <name evidence="7" type="ORF">DFQ27_002407</name>
</gene>
<keyword evidence="4 6" id="KW-0472">Membrane</keyword>
<feature type="transmembrane region" description="Helical" evidence="6">
    <location>
        <begin position="280"/>
        <end position="300"/>
    </location>
</feature>
<dbReference type="EMBL" id="JAAAJB010000019">
    <property type="protein sequence ID" value="KAG0269738.1"/>
    <property type="molecule type" value="Genomic_DNA"/>
</dbReference>
<organism evidence="7 8">
    <name type="scientific">Actinomortierella ambigua</name>
    <dbReference type="NCBI Taxonomy" id="1343610"/>
    <lineage>
        <taxon>Eukaryota</taxon>
        <taxon>Fungi</taxon>
        <taxon>Fungi incertae sedis</taxon>
        <taxon>Mucoromycota</taxon>
        <taxon>Mortierellomycotina</taxon>
        <taxon>Mortierellomycetes</taxon>
        <taxon>Mortierellales</taxon>
        <taxon>Mortierellaceae</taxon>
        <taxon>Actinomortierella</taxon>
    </lineage>
</organism>
<dbReference type="Pfam" id="PF10176">
    <property type="entry name" value="NEDD4_Bsd2"/>
    <property type="match status" value="1"/>
</dbReference>
<dbReference type="Proteomes" id="UP000807716">
    <property type="component" value="Unassembled WGS sequence"/>
</dbReference>
<comment type="caution">
    <text evidence="7">The sequence shown here is derived from an EMBL/GenBank/DDBJ whole genome shotgun (WGS) entry which is preliminary data.</text>
</comment>
<feature type="compositionally biased region" description="Basic and acidic residues" evidence="5">
    <location>
        <begin position="401"/>
        <end position="412"/>
    </location>
</feature>
<evidence type="ECO:0000256" key="2">
    <source>
        <dbReference type="ARBA" id="ARBA00022692"/>
    </source>
</evidence>
<feature type="compositionally biased region" description="Low complexity" evidence="5">
    <location>
        <begin position="28"/>
        <end position="56"/>
    </location>
</feature>
<dbReference type="GO" id="GO:0005794">
    <property type="term" value="C:Golgi apparatus"/>
    <property type="evidence" value="ECO:0007669"/>
    <property type="project" value="TreeGrafter"/>
</dbReference>
<evidence type="ECO:0000256" key="1">
    <source>
        <dbReference type="ARBA" id="ARBA00004141"/>
    </source>
</evidence>
<dbReference type="GO" id="GO:0031398">
    <property type="term" value="P:positive regulation of protein ubiquitination"/>
    <property type="evidence" value="ECO:0007669"/>
    <property type="project" value="TreeGrafter"/>
</dbReference>
<evidence type="ECO:0000256" key="6">
    <source>
        <dbReference type="SAM" id="Phobius"/>
    </source>
</evidence>
<dbReference type="GO" id="GO:0005783">
    <property type="term" value="C:endoplasmic reticulum"/>
    <property type="evidence" value="ECO:0007669"/>
    <property type="project" value="TreeGrafter"/>
</dbReference>
<feature type="region of interest" description="Disordered" evidence="5">
    <location>
        <begin position="1"/>
        <end position="141"/>
    </location>
</feature>
<evidence type="ECO:0000313" key="7">
    <source>
        <dbReference type="EMBL" id="KAG0269738.1"/>
    </source>
</evidence>
<evidence type="ECO:0000256" key="5">
    <source>
        <dbReference type="SAM" id="MobiDB-lite"/>
    </source>
</evidence>
<feature type="compositionally biased region" description="Low complexity" evidence="5">
    <location>
        <begin position="116"/>
        <end position="134"/>
    </location>
</feature>
<dbReference type="PANTHER" id="PTHR13396:SF5">
    <property type="entry name" value="NEDD4 FAMILY INTERACTING PROTEIN"/>
    <property type="match status" value="1"/>
</dbReference>
<keyword evidence="3 6" id="KW-1133">Transmembrane helix</keyword>
<feature type="region of interest" description="Disordered" evidence="5">
    <location>
        <begin position="362"/>
        <end position="412"/>
    </location>
</feature>
<dbReference type="PANTHER" id="PTHR13396">
    <property type="entry name" value="NEDD4 FAMILY INTERACTING PROTEIN 1/2"/>
    <property type="match status" value="1"/>
</dbReference>
<feature type="compositionally biased region" description="Low complexity" evidence="5">
    <location>
        <begin position="369"/>
        <end position="388"/>
    </location>
</feature>
<dbReference type="GO" id="GO:0016020">
    <property type="term" value="C:membrane"/>
    <property type="evidence" value="ECO:0007669"/>
    <property type="project" value="UniProtKB-SubCell"/>
</dbReference>
<reference evidence="7" key="1">
    <citation type="journal article" date="2020" name="Fungal Divers.">
        <title>Resolving the Mortierellaceae phylogeny through synthesis of multi-gene phylogenetics and phylogenomics.</title>
        <authorList>
            <person name="Vandepol N."/>
            <person name="Liber J."/>
            <person name="Desiro A."/>
            <person name="Na H."/>
            <person name="Kennedy M."/>
            <person name="Barry K."/>
            <person name="Grigoriev I.V."/>
            <person name="Miller A.N."/>
            <person name="O'Donnell K."/>
            <person name="Stajich J.E."/>
            <person name="Bonito G."/>
        </authorList>
    </citation>
    <scope>NUCLEOTIDE SEQUENCE</scope>
    <source>
        <strain evidence="7">BC1065</strain>
    </source>
</reference>
<dbReference type="GO" id="GO:0048471">
    <property type="term" value="C:perinuclear region of cytoplasm"/>
    <property type="evidence" value="ECO:0007669"/>
    <property type="project" value="TreeGrafter"/>
</dbReference>
<keyword evidence="2 6" id="KW-0812">Transmembrane</keyword>
<accession>A0A9P6UCS4</accession>
<dbReference type="AlphaFoldDB" id="A0A9P6UCS4"/>
<proteinExistence type="predicted"/>
<dbReference type="InterPro" id="IPR019325">
    <property type="entry name" value="NEDD4/Bsd2"/>
</dbReference>